<evidence type="ECO:0000256" key="1">
    <source>
        <dbReference type="SAM" id="MobiDB-lite"/>
    </source>
</evidence>
<dbReference type="Proteomes" id="UP000218165">
    <property type="component" value="Chromosome"/>
</dbReference>
<organism evidence="2 3">
    <name type="scientific">Brachybacterium vulturis</name>
    <dbReference type="NCBI Taxonomy" id="2017484"/>
    <lineage>
        <taxon>Bacteria</taxon>
        <taxon>Bacillati</taxon>
        <taxon>Actinomycetota</taxon>
        <taxon>Actinomycetes</taxon>
        <taxon>Micrococcales</taxon>
        <taxon>Dermabacteraceae</taxon>
        <taxon>Brachybacterium</taxon>
    </lineage>
</organism>
<dbReference type="RefSeq" id="WP_096802707.1">
    <property type="nucleotide sequence ID" value="NZ_CP023563.1"/>
</dbReference>
<dbReference type="KEGG" id="brz:CFK38_08640"/>
<dbReference type="AlphaFoldDB" id="A0A291GM57"/>
<dbReference type="Pfam" id="PF06224">
    <property type="entry name" value="AlkZ-like"/>
    <property type="match status" value="1"/>
</dbReference>
<evidence type="ECO:0008006" key="4">
    <source>
        <dbReference type="Google" id="ProtNLM"/>
    </source>
</evidence>
<feature type="region of interest" description="Disordered" evidence="1">
    <location>
        <begin position="22"/>
        <end position="41"/>
    </location>
</feature>
<dbReference type="InterPro" id="IPR009351">
    <property type="entry name" value="AlkZ-like"/>
</dbReference>
<gene>
    <name evidence="2" type="ORF">CFK38_08640</name>
</gene>
<keyword evidence="3" id="KW-1185">Reference proteome</keyword>
<evidence type="ECO:0000313" key="3">
    <source>
        <dbReference type="Proteomes" id="UP000218165"/>
    </source>
</evidence>
<dbReference type="PANTHER" id="PTHR30528">
    <property type="entry name" value="CYTOPLASMIC PROTEIN"/>
    <property type="match status" value="1"/>
</dbReference>
<sequence length="430" mass="47462">MSPAPTSSTLTWSRARRIALRAQGMGRARRSDPPTPATSRRALARTVERTHLLQIDSVNVFARAHHLPVFTRTGRWDPSVLERAVRPGQRRSLREGLAHEAAYITPEIHRLLAFRRAMSAQDSGALREITASSPQLLPQVREVVADIGPASAAAVSRHLGDTERGEGWGWRRTDTQWAVEHLFRTGELDCVGRSSQFERLYSLPADEHPGPDGLPAQDEAASIRELVERAARSLGIAEIGSLADYFRLRVRTVAPAVRELLAQGELREVEVSHPTGARTMLLHRDAPAPAPLRVAALVSPFDPLVFHRPRLARLFDVEYRIGIYTPAAQRTTGYYALLFLLGDVFPARVDLRADRVRGVLEVRGTYREPLPHLPARQRPQDAAIAEALAAELWRAARWQGLEEVEVLTGSGTGDLSAALAEFAHRGADTG</sequence>
<dbReference type="EMBL" id="CP023563">
    <property type="protein sequence ID" value="ATG51583.1"/>
    <property type="molecule type" value="Genomic_DNA"/>
</dbReference>
<reference evidence="3" key="1">
    <citation type="submission" date="2017-09" db="EMBL/GenBank/DDBJ databases">
        <title>Brachybacterium sp. VM2412.</title>
        <authorList>
            <person name="Tak E.J."/>
            <person name="Bae J.-W."/>
        </authorList>
    </citation>
    <scope>NUCLEOTIDE SEQUENCE [LARGE SCALE GENOMIC DNA]</scope>
    <source>
        <strain evidence="3">VM2412</strain>
    </source>
</reference>
<name>A0A291GM57_9MICO</name>
<proteinExistence type="predicted"/>
<evidence type="ECO:0000313" key="2">
    <source>
        <dbReference type="EMBL" id="ATG51583.1"/>
    </source>
</evidence>
<protein>
    <recommendedName>
        <fullName evidence="4">Winged helix-turn-helix domain-containing protein</fullName>
    </recommendedName>
</protein>
<dbReference type="PANTHER" id="PTHR30528:SF0">
    <property type="entry name" value="CYTOPLASMIC PROTEIN"/>
    <property type="match status" value="1"/>
</dbReference>
<dbReference type="OrthoDB" id="9787207at2"/>
<accession>A0A291GM57</accession>